<dbReference type="GO" id="GO:0016301">
    <property type="term" value="F:kinase activity"/>
    <property type="evidence" value="ECO:0007669"/>
    <property type="project" value="UniProtKB-KW"/>
</dbReference>
<feature type="domain" description="PTS EIIB type-3" evidence="8">
    <location>
        <begin position="1"/>
        <end position="105"/>
    </location>
</feature>
<evidence type="ECO:0000256" key="7">
    <source>
        <dbReference type="PROSITE-ProRule" id="PRU00423"/>
    </source>
</evidence>
<evidence type="ECO:0000256" key="1">
    <source>
        <dbReference type="ARBA" id="ARBA00022448"/>
    </source>
</evidence>
<evidence type="ECO:0000313" key="10">
    <source>
        <dbReference type="Proteomes" id="UP000185669"/>
    </source>
</evidence>
<accession>A0A1N7B180</accession>
<evidence type="ECO:0000313" key="9">
    <source>
        <dbReference type="EMBL" id="SIR45117.1"/>
    </source>
</evidence>
<dbReference type="GO" id="GO:0008982">
    <property type="term" value="F:protein-N(PI)-phosphohistidine-sugar phosphotransferase activity"/>
    <property type="evidence" value="ECO:0007669"/>
    <property type="project" value="InterPro"/>
</dbReference>
<dbReference type="InterPro" id="IPR013012">
    <property type="entry name" value="PTS_EIIB_3"/>
</dbReference>
<evidence type="ECO:0000259" key="8">
    <source>
        <dbReference type="PROSITE" id="PS51100"/>
    </source>
</evidence>
<name>A0A1N7B180_9FIRM</name>
<dbReference type="SUPFAM" id="SSF52794">
    <property type="entry name" value="PTS system IIB component-like"/>
    <property type="match status" value="1"/>
</dbReference>
<dbReference type="PANTHER" id="PTHR34581">
    <property type="entry name" value="PTS SYSTEM N,N'-DIACETYLCHITOBIOSE-SPECIFIC EIIB COMPONENT"/>
    <property type="match status" value="1"/>
</dbReference>
<dbReference type="InterPro" id="IPR036095">
    <property type="entry name" value="PTS_EIIB-like_sf"/>
</dbReference>
<dbReference type="PANTHER" id="PTHR34581:SF2">
    <property type="entry name" value="PTS SYSTEM N,N'-DIACETYLCHITOBIOSE-SPECIFIC EIIB COMPONENT"/>
    <property type="match status" value="1"/>
</dbReference>
<dbReference type="CDD" id="cd05564">
    <property type="entry name" value="PTS_IIB_chitobiose_lichenan"/>
    <property type="match status" value="1"/>
</dbReference>
<keyword evidence="1" id="KW-0813">Transport</keyword>
<dbReference type="STRING" id="56779.SAMN05421834_12723"/>
<dbReference type="AlphaFoldDB" id="A0A1N7B180"/>
<dbReference type="GO" id="GO:0009401">
    <property type="term" value="P:phosphoenolpyruvate-dependent sugar phosphotransferase system"/>
    <property type="evidence" value="ECO:0007669"/>
    <property type="project" value="UniProtKB-KW"/>
</dbReference>
<dbReference type="InterPro" id="IPR003501">
    <property type="entry name" value="PTS_EIIB_2/3"/>
</dbReference>
<dbReference type="OrthoDB" id="9808134at2"/>
<dbReference type="PROSITE" id="PS51100">
    <property type="entry name" value="PTS_EIIB_TYPE_3"/>
    <property type="match status" value="1"/>
</dbReference>
<dbReference type="Gene3D" id="3.40.50.2300">
    <property type="match status" value="1"/>
</dbReference>
<reference evidence="10" key="1">
    <citation type="submission" date="2017-01" db="EMBL/GenBank/DDBJ databases">
        <authorList>
            <person name="Varghese N."/>
            <person name="Submissions S."/>
        </authorList>
    </citation>
    <scope>NUCLEOTIDE SEQUENCE [LARGE SCALE GENOMIC DNA]</scope>
    <source>
        <strain evidence="10">ATCC 700103</strain>
    </source>
</reference>
<dbReference type="EMBL" id="FTNC01000027">
    <property type="protein sequence ID" value="SIR45117.1"/>
    <property type="molecule type" value="Genomic_DNA"/>
</dbReference>
<dbReference type="RefSeq" id="WP_076545919.1">
    <property type="nucleotide sequence ID" value="NZ_FTNC01000027.1"/>
</dbReference>
<keyword evidence="3" id="KW-0762">Sugar transport</keyword>
<evidence type="ECO:0000256" key="3">
    <source>
        <dbReference type="ARBA" id="ARBA00022597"/>
    </source>
</evidence>
<dbReference type="Proteomes" id="UP000185669">
    <property type="component" value="Unassembled WGS sequence"/>
</dbReference>
<keyword evidence="10" id="KW-1185">Reference proteome</keyword>
<keyword evidence="2" id="KW-0597">Phosphoprotein</keyword>
<evidence type="ECO:0000256" key="2">
    <source>
        <dbReference type="ARBA" id="ARBA00022553"/>
    </source>
</evidence>
<dbReference type="Pfam" id="PF02302">
    <property type="entry name" value="PTS_IIB"/>
    <property type="match status" value="1"/>
</dbReference>
<sequence length="105" mass="11793">MENIVLVCTAGMSTSLLVSKMKEIAGRNNIEINIEALAQSELKSYNKRIDLILLGPQVKYLLNNLERNYKNSETRFDVIDSIHYGTLNGKAVLNQALTLLNKKVI</sequence>
<gene>
    <name evidence="9" type="ORF">SAMN05421834_12723</name>
</gene>
<proteinExistence type="predicted"/>
<dbReference type="InterPro" id="IPR051819">
    <property type="entry name" value="PTS_sugar-specific_EIIB"/>
</dbReference>
<feature type="modified residue" description="Phosphocysteine; by EIIA" evidence="7">
    <location>
        <position position="8"/>
    </location>
</feature>
<evidence type="ECO:0000256" key="6">
    <source>
        <dbReference type="ARBA" id="ARBA00022777"/>
    </source>
</evidence>
<evidence type="ECO:0000256" key="4">
    <source>
        <dbReference type="ARBA" id="ARBA00022679"/>
    </source>
</evidence>
<keyword evidence="4" id="KW-0808">Transferase</keyword>
<keyword evidence="6" id="KW-0418">Kinase</keyword>
<protein>
    <submittedName>
        <fullName evidence="9">PTS system, cellobiose-specific IIB component</fullName>
    </submittedName>
</protein>
<keyword evidence="5" id="KW-0598">Phosphotransferase system</keyword>
<evidence type="ECO:0000256" key="5">
    <source>
        <dbReference type="ARBA" id="ARBA00022683"/>
    </source>
</evidence>
<organism evidence="9 10">
    <name type="scientific">Halanaerobium kushneri</name>
    <dbReference type="NCBI Taxonomy" id="56779"/>
    <lineage>
        <taxon>Bacteria</taxon>
        <taxon>Bacillati</taxon>
        <taxon>Bacillota</taxon>
        <taxon>Clostridia</taxon>
        <taxon>Halanaerobiales</taxon>
        <taxon>Halanaerobiaceae</taxon>
        <taxon>Halanaerobium</taxon>
    </lineage>
</organism>